<evidence type="ECO:0000313" key="1">
    <source>
        <dbReference type="EMBL" id="KAI0027006.1"/>
    </source>
</evidence>
<protein>
    <submittedName>
        <fullName evidence="1">Uncharacterized protein</fullName>
    </submittedName>
</protein>
<sequence length="617" mass="68115">MNYWSAALNNRSPPLSGALPLTGAAKTCVSAWDDEIAAIRTILATAQTQRNSLVPCSSLPSEILSRVFECLAFLEPISSSHYSLREKLGWTVITQVCRFWRDVAVGHGILWADLPKDLEQLWPMFLERAGSSLLSVSINVYPPRVQSTPLSLIADHLHHIGTLRLATGNADVITSLLSSTSPASTLQELDLSISPTYRLSDVIIIISPDFLEAAGNLRILRLRGLHLPWSADLVNLRVLEVGGRDGRLDPYHREEALSESIEVDVNDVLNCIRRLPRLEILSLSRLATTNSTAFEGHIHLPHLMSVSLAGVFQSCLDIWRPIRPNPNSSISITGDETNASEVQVQDAASSLSTHAHTPGCPPFTAVQGRLYTIGGINFTVTSSAKPSSAASISLDFRAMDEQAAVRALCMSVPLSHIHDLYLEGIHSWIREDLDSLLIAAKSLEMLRIERVSAEVMASLCSTLVSPAPKKGGPRSRKKGKRATRQNMAASHNPHLKLLELTEINFDAVIRVLGKTVFTYLSDMLKARKQAGCAPETLDIRDCTLADEQIENLRKLVPKLEWDGGHGVYDDDDEDDFDYGFGYDDDLYGPYDDENDEDISLSGRSEVFTRLFRGYYFD</sequence>
<gene>
    <name evidence="1" type="ORF">K488DRAFT_74894</name>
</gene>
<reference evidence="1" key="2">
    <citation type="journal article" date="2022" name="New Phytol.">
        <title>Evolutionary transition to the ectomycorrhizal habit in the genomes of a hyperdiverse lineage of mushroom-forming fungi.</title>
        <authorList>
            <person name="Looney B."/>
            <person name="Miyauchi S."/>
            <person name="Morin E."/>
            <person name="Drula E."/>
            <person name="Courty P.E."/>
            <person name="Kohler A."/>
            <person name="Kuo A."/>
            <person name="LaButti K."/>
            <person name="Pangilinan J."/>
            <person name="Lipzen A."/>
            <person name="Riley R."/>
            <person name="Andreopoulos W."/>
            <person name="He G."/>
            <person name="Johnson J."/>
            <person name="Nolan M."/>
            <person name="Tritt A."/>
            <person name="Barry K.W."/>
            <person name="Grigoriev I.V."/>
            <person name="Nagy L.G."/>
            <person name="Hibbett D."/>
            <person name="Henrissat B."/>
            <person name="Matheny P.B."/>
            <person name="Labbe J."/>
            <person name="Martin F.M."/>
        </authorList>
    </citation>
    <scope>NUCLEOTIDE SEQUENCE</scope>
    <source>
        <strain evidence="1">EC-137</strain>
    </source>
</reference>
<evidence type="ECO:0000313" key="2">
    <source>
        <dbReference type="Proteomes" id="UP000814128"/>
    </source>
</evidence>
<keyword evidence="2" id="KW-1185">Reference proteome</keyword>
<organism evidence="1 2">
    <name type="scientific">Vararia minispora EC-137</name>
    <dbReference type="NCBI Taxonomy" id="1314806"/>
    <lineage>
        <taxon>Eukaryota</taxon>
        <taxon>Fungi</taxon>
        <taxon>Dikarya</taxon>
        <taxon>Basidiomycota</taxon>
        <taxon>Agaricomycotina</taxon>
        <taxon>Agaricomycetes</taxon>
        <taxon>Russulales</taxon>
        <taxon>Lachnocladiaceae</taxon>
        <taxon>Vararia</taxon>
    </lineage>
</organism>
<dbReference type="Proteomes" id="UP000814128">
    <property type="component" value="Unassembled WGS sequence"/>
</dbReference>
<comment type="caution">
    <text evidence="1">The sequence shown here is derived from an EMBL/GenBank/DDBJ whole genome shotgun (WGS) entry which is preliminary data.</text>
</comment>
<reference evidence="1" key="1">
    <citation type="submission" date="2021-02" db="EMBL/GenBank/DDBJ databases">
        <authorList>
            <consortium name="DOE Joint Genome Institute"/>
            <person name="Ahrendt S."/>
            <person name="Looney B.P."/>
            <person name="Miyauchi S."/>
            <person name="Morin E."/>
            <person name="Drula E."/>
            <person name="Courty P.E."/>
            <person name="Chicoki N."/>
            <person name="Fauchery L."/>
            <person name="Kohler A."/>
            <person name="Kuo A."/>
            <person name="Labutti K."/>
            <person name="Pangilinan J."/>
            <person name="Lipzen A."/>
            <person name="Riley R."/>
            <person name="Andreopoulos W."/>
            <person name="He G."/>
            <person name="Johnson J."/>
            <person name="Barry K.W."/>
            <person name="Grigoriev I.V."/>
            <person name="Nagy L."/>
            <person name="Hibbett D."/>
            <person name="Henrissat B."/>
            <person name="Matheny P.B."/>
            <person name="Labbe J."/>
            <person name="Martin F."/>
        </authorList>
    </citation>
    <scope>NUCLEOTIDE SEQUENCE</scope>
    <source>
        <strain evidence="1">EC-137</strain>
    </source>
</reference>
<accession>A0ACB8Q6L0</accession>
<proteinExistence type="predicted"/>
<dbReference type="EMBL" id="MU274052">
    <property type="protein sequence ID" value="KAI0027006.1"/>
    <property type="molecule type" value="Genomic_DNA"/>
</dbReference>
<name>A0ACB8Q6L0_9AGAM</name>